<sequence length="136" mass="15101">MKFTPLIFTPALILSLAAAPASKGEFLLLRQEIVAARKALVDMVLYREKRGTEQQALVKASADKVSATLVKLQAPAGKVAEFNELRSTWSAFKQTREKELVPAILAGERDRYDKLAAGIQKERLDRLYSLISALEQ</sequence>
<dbReference type="AlphaFoldDB" id="A0A9D7SFR8"/>
<reference evidence="1" key="1">
    <citation type="submission" date="2020-10" db="EMBL/GenBank/DDBJ databases">
        <title>Connecting structure to function with the recovery of over 1000 high-quality activated sludge metagenome-assembled genomes encoding full-length rRNA genes using long-read sequencing.</title>
        <authorList>
            <person name="Singleton C.M."/>
            <person name="Petriglieri F."/>
            <person name="Kristensen J.M."/>
            <person name="Kirkegaard R.H."/>
            <person name="Michaelsen T.Y."/>
            <person name="Andersen M.H."/>
            <person name="Karst S.M."/>
            <person name="Dueholm M.S."/>
            <person name="Nielsen P.H."/>
            <person name="Albertsen M."/>
        </authorList>
    </citation>
    <scope>NUCLEOTIDE SEQUENCE</scope>
    <source>
        <strain evidence="1">Skiv_18-Q3-R9-52_MAXAC.067</strain>
    </source>
</reference>
<dbReference type="Proteomes" id="UP000886657">
    <property type="component" value="Unassembled WGS sequence"/>
</dbReference>
<organism evidence="1 2">
    <name type="scientific">Candidatus Geothrix skivensis</name>
    <dbReference type="NCBI Taxonomy" id="2954439"/>
    <lineage>
        <taxon>Bacteria</taxon>
        <taxon>Pseudomonadati</taxon>
        <taxon>Acidobacteriota</taxon>
        <taxon>Holophagae</taxon>
        <taxon>Holophagales</taxon>
        <taxon>Holophagaceae</taxon>
        <taxon>Geothrix</taxon>
    </lineage>
</organism>
<accession>A0A9D7SFR8</accession>
<evidence type="ECO:0000313" key="1">
    <source>
        <dbReference type="EMBL" id="MBK9795885.1"/>
    </source>
</evidence>
<evidence type="ECO:0000313" key="2">
    <source>
        <dbReference type="Proteomes" id="UP000886657"/>
    </source>
</evidence>
<gene>
    <name evidence="1" type="ORF">IPP58_05225</name>
</gene>
<comment type="caution">
    <text evidence="1">The sequence shown here is derived from an EMBL/GenBank/DDBJ whole genome shotgun (WGS) entry which is preliminary data.</text>
</comment>
<protein>
    <submittedName>
        <fullName evidence="1">Uncharacterized protein</fullName>
    </submittedName>
</protein>
<dbReference type="EMBL" id="JADKIO010000005">
    <property type="protein sequence ID" value="MBK9795885.1"/>
    <property type="molecule type" value="Genomic_DNA"/>
</dbReference>
<proteinExistence type="predicted"/>
<name>A0A9D7SFR8_9BACT</name>